<evidence type="ECO:0000313" key="1">
    <source>
        <dbReference type="EMBL" id="ACM31104.1"/>
    </source>
</evidence>
<evidence type="ECO:0000313" key="2">
    <source>
        <dbReference type="Proteomes" id="UP000001600"/>
    </source>
</evidence>
<name>B9JPN5_RHIR8</name>
<geneLocation type="plasmid" evidence="1 2">
    <name>pAtK84c</name>
</geneLocation>
<keyword evidence="1" id="KW-0614">Plasmid</keyword>
<gene>
    <name evidence="1" type="ordered locus">Arad_12018</name>
</gene>
<sequence>MRNALKLRSYSMPRFVTNLQTLNQTANSSSFPGVAPEYQVLAMAEYGVNLRWR</sequence>
<organism evidence="1 2">
    <name type="scientific">Rhizobium rhizogenes (strain K84 / ATCC BAA-868)</name>
    <name type="common">Agrobacterium radiobacter</name>
    <dbReference type="NCBI Taxonomy" id="311403"/>
    <lineage>
        <taxon>Bacteria</taxon>
        <taxon>Pseudomonadati</taxon>
        <taxon>Pseudomonadota</taxon>
        <taxon>Alphaproteobacteria</taxon>
        <taxon>Hyphomicrobiales</taxon>
        <taxon>Rhizobiaceae</taxon>
        <taxon>Rhizobium/Agrobacterium group</taxon>
        <taxon>Rhizobium</taxon>
    </lineage>
</organism>
<dbReference type="Proteomes" id="UP000001600">
    <property type="component" value="Plasmid pAtK84c"/>
</dbReference>
<proteinExistence type="predicted"/>
<protein>
    <submittedName>
        <fullName evidence="1">Uncharacterized protein</fullName>
    </submittedName>
</protein>
<accession>B9JPN5</accession>
<reference evidence="1 2" key="1">
    <citation type="journal article" date="2009" name="J. Bacteriol.">
        <title>Genome sequences of three Agrobacterium biovars help elucidate the evolution of multichromosome genomes in bacteria.</title>
        <authorList>
            <person name="Slater S.C."/>
            <person name="Goldman B.S."/>
            <person name="Goodner B."/>
            <person name="Setubal J.C."/>
            <person name="Farrand S.K."/>
            <person name="Nester E.W."/>
            <person name="Burr T.J."/>
            <person name="Banta L."/>
            <person name="Dickerman A.W."/>
            <person name="Paulsen I."/>
            <person name="Otten L."/>
            <person name="Suen G."/>
            <person name="Welch R."/>
            <person name="Almeida N.F."/>
            <person name="Arnold F."/>
            <person name="Burton O.T."/>
            <person name="Du Z."/>
            <person name="Ewing A."/>
            <person name="Godsy E."/>
            <person name="Heisel S."/>
            <person name="Houmiel K.L."/>
            <person name="Jhaveri J."/>
            <person name="Lu J."/>
            <person name="Miller N.M."/>
            <person name="Norton S."/>
            <person name="Chen Q."/>
            <person name="Phoolcharoen W."/>
            <person name="Ohlin V."/>
            <person name="Ondrusek D."/>
            <person name="Pride N."/>
            <person name="Stricklin S.L."/>
            <person name="Sun J."/>
            <person name="Wheeler C."/>
            <person name="Wilson L."/>
            <person name="Zhu H."/>
            <person name="Wood D.W."/>
        </authorList>
    </citation>
    <scope>NUCLEOTIDE SEQUENCE [LARGE SCALE GENOMIC DNA]</scope>
    <source>
        <strain evidence="2">K84 / ATCC BAA-868</strain>
        <plasmid evidence="1 2">pAtK84c</plasmid>
    </source>
</reference>
<dbReference type="AlphaFoldDB" id="B9JPN5"/>
<dbReference type="HOGENOM" id="CLU_3057766_0_0_5"/>
<dbReference type="EMBL" id="CP000631">
    <property type="protein sequence ID" value="ACM31104.1"/>
    <property type="molecule type" value="Genomic_DNA"/>
</dbReference>
<dbReference type="KEGG" id="ara:Arad_12018"/>